<dbReference type="EMBL" id="JAIQZJ010000010">
    <property type="protein sequence ID" value="MBZ5739798.1"/>
    <property type="molecule type" value="Genomic_DNA"/>
</dbReference>
<dbReference type="InterPro" id="IPR053024">
    <property type="entry name" value="Fungal_surface_NADase"/>
</dbReference>
<dbReference type="RefSeq" id="WP_224124162.1">
    <property type="nucleotide sequence ID" value="NZ_JAIQZJ010000010.1"/>
</dbReference>
<evidence type="ECO:0000259" key="2">
    <source>
        <dbReference type="Pfam" id="PF14021"/>
    </source>
</evidence>
<name>A0ABS7UGP9_9ACTN</name>
<dbReference type="PANTHER" id="PTHR42059">
    <property type="entry name" value="TNT DOMAIN-CONTAINING PROTEIN"/>
    <property type="match status" value="1"/>
</dbReference>
<keyword evidence="4" id="KW-1185">Reference proteome</keyword>
<dbReference type="InterPro" id="IPR025331">
    <property type="entry name" value="TNT"/>
</dbReference>
<dbReference type="PANTHER" id="PTHR42059:SF1">
    <property type="entry name" value="TNT DOMAIN-CONTAINING PROTEIN"/>
    <property type="match status" value="1"/>
</dbReference>
<feature type="compositionally biased region" description="Pro residues" evidence="1">
    <location>
        <begin position="30"/>
        <end position="40"/>
    </location>
</feature>
<proteinExistence type="predicted"/>
<gene>
    <name evidence="3" type="ORF">K8U61_16605</name>
</gene>
<accession>A0ABS7UGP9</accession>
<feature type="domain" description="TNT" evidence="2">
    <location>
        <begin position="124"/>
        <end position="208"/>
    </location>
</feature>
<sequence length="210" mass="21969">MSDPDAVLATVRDRLAAAGLPPQSVYVSGPPTPDTPPPPEGPWVVVPWAGGYAVGGLGRGKFAIYAVVPGADETADLVVHLRSTPAPSEPAPSDEVLAEAGAQTARGITARTAERGGAAGPAALTVDDVVDVFGPETGHHLYALGTPYPQRSQPPSDLGDYHRYRVVRTIPDAMEGVAAPWFEQPGGGAMVVTERPIRWYVDQGYLVELV</sequence>
<protein>
    <submittedName>
        <fullName evidence="3">TNT domain-containing protein</fullName>
    </submittedName>
</protein>
<evidence type="ECO:0000313" key="4">
    <source>
        <dbReference type="Proteomes" id="UP000780875"/>
    </source>
</evidence>
<organism evidence="3 4">
    <name type="scientific">Nocardioides mangrovi</name>
    <dbReference type="NCBI Taxonomy" id="2874580"/>
    <lineage>
        <taxon>Bacteria</taxon>
        <taxon>Bacillati</taxon>
        <taxon>Actinomycetota</taxon>
        <taxon>Actinomycetes</taxon>
        <taxon>Propionibacteriales</taxon>
        <taxon>Nocardioidaceae</taxon>
        <taxon>Nocardioides</taxon>
    </lineage>
</organism>
<feature type="region of interest" description="Disordered" evidence="1">
    <location>
        <begin position="19"/>
        <end position="40"/>
    </location>
</feature>
<dbReference type="Pfam" id="PF14021">
    <property type="entry name" value="TNT"/>
    <property type="match status" value="1"/>
</dbReference>
<reference evidence="3 4" key="1">
    <citation type="submission" date="2021-09" db="EMBL/GenBank/DDBJ databases">
        <title>Whole genome sequence of Nocardioides sp. GBK3QG-3.</title>
        <authorList>
            <person name="Tuo L."/>
        </authorList>
    </citation>
    <scope>NUCLEOTIDE SEQUENCE [LARGE SCALE GENOMIC DNA]</scope>
    <source>
        <strain evidence="3 4">GBK3QG-3</strain>
    </source>
</reference>
<evidence type="ECO:0000256" key="1">
    <source>
        <dbReference type="SAM" id="MobiDB-lite"/>
    </source>
</evidence>
<evidence type="ECO:0000313" key="3">
    <source>
        <dbReference type="EMBL" id="MBZ5739798.1"/>
    </source>
</evidence>
<comment type="caution">
    <text evidence="3">The sequence shown here is derived from an EMBL/GenBank/DDBJ whole genome shotgun (WGS) entry which is preliminary data.</text>
</comment>
<dbReference type="Proteomes" id="UP000780875">
    <property type="component" value="Unassembled WGS sequence"/>
</dbReference>